<keyword evidence="3" id="KW-1185">Reference proteome</keyword>
<protein>
    <submittedName>
        <fullName evidence="2">Uncharacterized protein</fullName>
    </submittedName>
</protein>
<sequence length="442" mass="48243">MQVVDTDNATGLMIPLSHDNETMSSVLFATLDQENSVTGVIDYDNKLLEDIVYNENVDHELRERLFYTFMYMDNKTFGTEQFTGIPKDLFSGKKYDTNYGRIWLKDLAAGHQAQGSTSKMLFIESCGSYWSCKNHESWKNCDHCAACYSTSCSTIMIYIPDEGFPGTTGSPGGGGGGGGGGTPGPQPPKDPCSLNTVFYRLAPGCGGGNTDIPDLDDPCEKTKNLLNNPEVQTKLDSLKKKSLTKGEIGFKVKKDGTVTGIISGGKHEVDLGVKAGYQGGYHNHTPAGIPMHSPPDIDNNLLAFARAQPAGEHKNAYFGMIVKKTCSGCPSGFKTYHYIIRFDGTYDDALTSFSDADLKMRGKDYEKLYTDLTDPFGSYGSTYMDSLTGDLTNEGLEVLFFDTINKMGLTNKVILQRIEDNGTVNNINLNPDGLHITPIPCP</sequence>
<evidence type="ECO:0000313" key="2">
    <source>
        <dbReference type="EMBL" id="OVE58565.1"/>
    </source>
</evidence>
<dbReference type="RefSeq" id="WP_087708393.1">
    <property type="nucleotide sequence ID" value="NZ_MVAG01000105.1"/>
</dbReference>
<dbReference type="Proteomes" id="UP000196355">
    <property type="component" value="Unassembled WGS sequence"/>
</dbReference>
<proteinExistence type="predicted"/>
<feature type="region of interest" description="Disordered" evidence="1">
    <location>
        <begin position="166"/>
        <end position="189"/>
    </location>
</feature>
<feature type="compositionally biased region" description="Gly residues" evidence="1">
    <location>
        <begin position="169"/>
        <end position="183"/>
    </location>
</feature>
<comment type="caution">
    <text evidence="2">The sequence shown here is derived from an EMBL/GenBank/DDBJ whole genome shotgun (WGS) entry which is preliminary data.</text>
</comment>
<reference evidence="3" key="1">
    <citation type="submission" date="2017-02" db="EMBL/GenBank/DDBJ databases">
        <authorList>
            <person name="Tetz G."/>
            <person name="Tetz V."/>
        </authorList>
    </citation>
    <scope>NUCLEOTIDE SEQUENCE [LARGE SCALE GENOMIC DNA]</scope>
    <source>
        <strain evidence="3">VT16-26</strain>
    </source>
</reference>
<accession>A0A202C4N6</accession>
<dbReference type="EMBL" id="MVAG01000105">
    <property type="protein sequence ID" value="OVE58565.1"/>
    <property type="molecule type" value="Genomic_DNA"/>
</dbReference>
<name>A0A202C4N6_9FLAO</name>
<gene>
    <name evidence="2" type="ORF">B0E34_07760</name>
</gene>
<evidence type="ECO:0000256" key="1">
    <source>
        <dbReference type="SAM" id="MobiDB-lite"/>
    </source>
</evidence>
<evidence type="ECO:0000313" key="3">
    <source>
        <dbReference type="Proteomes" id="UP000196355"/>
    </source>
</evidence>
<organism evidence="2 3">
    <name type="scientific">Chryseobacterium mucoviscidosis</name>
    <dbReference type="NCBI Taxonomy" id="1945581"/>
    <lineage>
        <taxon>Bacteria</taxon>
        <taxon>Pseudomonadati</taxon>
        <taxon>Bacteroidota</taxon>
        <taxon>Flavobacteriia</taxon>
        <taxon>Flavobacteriales</taxon>
        <taxon>Weeksellaceae</taxon>
        <taxon>Chryseobacterium group</taxon>
        <taxon>Chryseobacterium</taxon>
    </lineage>
</organism>
<dbReference type="AlphaFoldDB" id="A0A202C4N6"/>